<dbReference type="PROSITE" id="PS51257">
    <property type="entry name" value="PROKAR_LIPOPROTEIN"/>
    <property type="match status" value="1"/>
</dbReference>
<feature type="signal peptide" evidence="1">
    <location>
        <begin position="1"/>
        <end position="18"/>
    </location>
</feature>
<dbReference type="RefSeq" id="WP_345683611.1">
    <property type="nucleotide sequence ID" value="NZ_BAABRO010000003.1"/>
</dbReference>
<sequence>MKRIVTHMSLLAATAVLATGCVPVRHNLPPEQRMLEPGPGVGGPGPGVMGPMPMAAGMGGGMPMMGAAGMMGAGGMMCGGPMPEGAIGQAGPDVMRSAPLGPEAGGQGNFQLASMRTGAACADCNGGASGGIGQGGGAVQGGGAAMMPMMPGVPSTVQVTMSQPEGMQVRYDASGGGMFDSEPLVVPARQNFPQGGLYRLKLTNIPNREGVELYPTVELAYANPRTGAYLAHNSVPIQFTAEDFDQVLTGNFVTKVIYLPDPDFQGPALAGIDTLVSTRLDPGIDPIVEADRRGSILAIIRLGDKDIEMMGAGGSGGVMGGMMGPPIAGLPAPFAAAMTEGCGGPAGGGASLPMGLPGMIAGVNAPQYGMPISGTPIGLPGPPHIPLGSPAGLKKHVMRNHTPMHMPQPVDKVKIGVRMQPGYSYPNPVSNINITEQNIHPGVPNARPLYQHASEEVH</sequence>
<comment type="caution">
    <text evidence="2">The sequence shown here is derived from an EMBL/GenBank/DDBJ whole genome shotgun (WGS) entry which is preliminary data.</text>
</comment>
<keyword evidence="3" id="KW-1185">Reference proteome</keyword>
<gene>
    <name evidence="2" type="ORF">Rcae01_02145</name>
</gene>
<reference evidence="2 3" key="1">
    <citation type="submission" date="2024-02" db="EMBL/GenBank/DDBJ databases">
        <title>Rhodopirellula caenicola NBRC 110016.</title>
        <authorList>
            <person name="Ichikawa N."/>
            <person name="Katano-Makiyama Y."/>
            <person name="Hidaka K."/>
        </authorList>
    </citation>
    <scope>NUCLEOTIDE SEQUENCE [LARGE SCALE GENOMIC DNA]</scope>
    <source>
        <strain evidence="2 3">NBRC 110016</strain>
    </source>
</reference>
<keyword evidence="1" id="KW-0732">Signal</keyword>
<name>A0ABP9VSE7_9BACT</name>
<protein>
    <submittedName>
        <fullName evidence="2">Uncharacterized protein</fullName>
    </submittedName>
</protein>
<dbReference type="Proteomes" id="UP001416858">
    <property type="component" value="Unassembled WGS sequence"/>
</dbReference>
<feature type="chain" id="PRO_5045356545" evidence="1">
    <location>
        <begin position="19"/>
        <end position="458"/>
    </location>
</feature>
<evidence type="ECO:0000313" key="3">
    <source>
        <dbReference type="Proteomes" id="UP001416858"/>
    </source>
</evidence>
<proteinExistence type="predicted"/>
<organism evidence="2 3">
    <name type="scientific">Novipirellula caenicola</name>
    <dbReference type="NCBI Taxonomy" id="1536901"/>
    <lineage>
        <taxon>Bacteria</taxon>
        <taxon>Pseudomonadati</taxon>
        <taxon>Planctomycetota</taxon>
        <taxon>Planctomycetia</taxon>
        <taxon>Pirellulales</taxon>
        <taxon>Pirellulaceae</taxon>
        <taxon>Novipirellula</taxon>
    </lineage>
</organism>
<evidence type="ECO:0000256" key="1">
    <source>
        <dbReference type="SAM" id="SignalP"/>
    </source>
</evidence>
<accession>A0ABP9VSE7</accession>
<evidence type="ECO:0000313" key="2">
    <source>
        <dbReference type="EMBL" id="GAA5506692.1"/>
    </source>
</evidence>
<dbReference type="EMBL" id="BAABRO010000003">
    <property type="protein sequence ID" value="GAA5506692.1"/>
    <property type="molecule type" value="Genomic_DNA"/>
</dbReference>